<dbReference type="EMBL" id="QXGD01002985">
    <property type="protein sequence ID" value="KAE9181940.1"/>
    <property type="molecule type" value="Genomic_DNA"/>
</dbReference>
<sequence length="131" mass="13787">MPPPPIGYPPGHANHAEADRYTNAAALRVLDGTPIRRITVGPGSVPQEHNARSGGDVQPVRDDATQQPAEPDGRQSGLELVLERPSGVCRESARALSHCAESTAQASRGQPADRARAGEASALADVSHSRW</sequence>
<dbReference type="Proteomes" id="UP000440367">
    <property type="component" value="Unassembled WGS sequence"/>
</dbReference>
<organism evidence="2 3">
    <name type="scientific">Phytophthora fragariae</name>
    <dbReference type="NCBI Taxonomy" id="53985"/>
    <lineage>
        <taxon>Eukaryota</taxon>
        <taxon>Sar</taxon>
        <taxon>Stramenopiles</taxon>
        <taxon>Oomycota</taxon>
        <taxon>Peronosporomycetes</taxon>
        <taxon>Peronosporales</taxon>
        <taxon>Peronosporaceae</taxon>
        <taxon>Phytophthora</taxon>
    </lineage>
</organism>
<protein>
    <submittedName>
        <fullName evidence="2">Uncharacterized protein</fullName>
    </submittedName>
</protein>
<dbReference type="AlphaFoldDB" id="A0A6A3WAL2"/>
<evidence type="ECO:0000313" key="2">
    <source>
        <dbReference type="EMBL" id="KAE9181940.1"/>
    </source>
</evidence>
<gene>
    <name evidence="2" type="ORF">PF002_g27134</name>
</gene>
<proteinExistence type="predicted"/>
<feature type="region of interest" description="Disordered" evidence="1">
    <location>
        <begin position="93"/>
        <end position="131"/>
    </location>
</feature>
<name>A0A6A3WAL2_9STRA</name>
<feature type="region of interest" description="Disordered" evidence="1">
    <location>
        <begin position="36"/>
        <end position="78"/>
    </location>
</feature>
<evidence type="ECO:0000313" key="3">
    <source>
        <dbReference type="Proteomes" id="UP000440367"/>
    </source>
</evidence>
<reference evidence="2 3" key="1">
    <citation type="submission" date="2018-08" db="EMBL/GenBank/DDBJ databases">
        <title>Genomic investigation of the strawberry pathogen Phytophthora fragariae indicates pathogenicity is determined by transcriptional variation in three key races.</title>
        <authorList>
            <person name="Adams T.M."/>
            <person name="Armitage A.D."/>
            <person name="Sobczyk M.K."/>
            <person name="Bates H.J."/>
            <person name="Dunwell J.M."/>
            <person name="Nellist C.F."/>
            <person name="Harrison R.J."/>
        </authorList>
    </citation>
    <scope>NUCLEOTIDE SEQUENCE [LARGE SCALE GENOMIC DNA]</scope>
    <source>
        <strain evidence="2 3">BC-1</strain>
    </source>
</reference>
<evidence type="ECO:0000256" key="1">
    <source>
        <dbReference type="SAM" id="MobiDB-lite"/>
    </source>
</evidence>
<accession>A0A6A3WAL2</accession>
<comment type="caution">
    <text evidence="2">The sequence shown here is derived from an EMBL/GenBank/DDBJ whole genome shotgun (WGS) entry which is preliminary data.</text>
</comment>